<organism evidence="6 7">
    <name type="scientific">Takifugu flavidus</name>
    <name type="common">sansaifugu</name>
    <dbReference type="NCBI Taxonomy" id="433684"/>
    <lineage>
        <taxon>Eukaryota</taxon>
        <taxon>Metazoa</taxon>
        <taxon>Chordata</taxon>
        <taxon>Craniata</taxon>
        <taxon>Vertebrata</taxon>
        <taxon>Euteleostomi</taxon>
        <taxon>Actinopterygii</taxon>
        <taxon>Neopterygii</taxon>
        <taxon>Teleostei</taxon>
        <taxon>Neoteleostei</taxon>
        <taxon>Acanthomorphata</taxon>
        <taxon>Eupercaria</taxon>
        <taxon>Tetraodontiformes</taxon>
        <taxon>Tetradontoidea</taxon>
        <taxon>Tetraodontidae</taxon>
        <taxon>Takifugu</taxon>
    </lineage>
</organism>
<dbReference type="PROSITE" id="PS50188">
    <property type="entry name" value="B302_SPRY"/>
    <property type="match status" value="1"/>
</dbReference>
<proteinExistence type="predicted"/>
<gene>
    <name evidence="6" type="ORF">D4764_12G0001640</name>
</gene>
<dbReference type="SUPFAM" id="SSF49899">
    <property type="entry name" value="Concanavalin A-like lectins/glucanases"/>
    <property type="match status" value="1"/>
</dbReference>
<dbReference type="InterPro" id="IPR013320">
    <property type="entry name" value="ConA-like_dom_sf"/>
</dbReference>
<feature type="domain" description="B30.2/SPRY" evidence="5">
    <location>
        <begin position="132"/>
        <end position="325"/>
    </location>
</feature>
<dbReference type="InterPro" id="IPR001841">
    <property type="entry name" value="Znf_RING"/>
</dbReference>
<dbReference type="InterPro" id="IPR017907">
    <property type="entry name" value="Znf_RING_CS"/>
</dbReference>
<sequence>MEGNVWRVADYLQQVSCCPACQQWGVLLILPCSHTMCVRCISAGGAGKPTKSHRSAGCAVPCPGCLHPVELPCWDWSSAPSCLPKHPTVSPARVNPDVTKGPHHQRNVHRLDTEQMATPRRSRGSGPGGSPADGAVDLSEEEMAQSVFGLRFALDPASVPPSLRLSNSSLTVTYHGGDPPSPPPRDDGGGTVPSDPGLTLPEARADVVIGRGQYYWEVDVCNSSVYRIGVRSADGSGGLWLQRLGPSFSAVYDTTQEPLCTVPPQVKTIGVFLNLGGAALSFHNPLTQEHLATLPTLFHPAGVRPALCLGQGRIKLRCGLPPPLHVFLCKDSTYRGPRRAGAGRWDGDTQFQSVRKVIQKFEGLNVSDPESSFGSSCSTSAVLPDLHWTGPSE</sequence>
<dbReference type="PRINTS" id="PR01407">
    <property type="entry name" value="BUTYPHLNCDUF"/>
</dbReference>
<keyword evidence="2" id="KW-0863">Zinc-finger</keyword>
<evidence type="ECO:0000256" key="4">
    <source>
        <dbReference type="SAM" id="MobiDB-lite"/>
    </source>
</evidence>
<dbReference type="Gene3D" id="2.60.120.920">
    <property type="match status" value="1"/>
</dbReference>
<evidence type="ECO:0000313" key="6">
    <source>
        <dbReference type="EMBL" id="TWW76774.1"/>
    </source>
</evidence>
<dbReference type="PANTHER" id="PTHR24099">
    <property type="entry name" value="E3 UBIQUITIN-PROTEIN LIGASE TRIM36-RELATED"/>
    <property type="match status" value="1"/>
</dbReference>
<comment type="caution">
    <text evidence="6">The sequence shown here is derived from an EMBL/GenBank/DDBJ whole genome shotgun (WGS) entry which is preliminary data.</text>
</comment>
<dbReference type="EMBL" id="RHFK02000004">
    <property type="protein sequence ID" value="TWW76774.1"/>
    <property type="molecule type" value="Genomic_DNA"/>
</dbReference>
<keyword evidence="1" id="KW-0479">Metal-binding</keyword>
<dbReference type="InterPro" id="IPR043136">
    <property type="entry name" value="B30.2/SPRY_sf"/>
</dbReference>
<reference evidence="6 7" key="1">
    <citation type="submission" date="2019-04" db="EMBL/GenBank/DDBJ databases">
        <title>Chromosome genome assembly for Takifugu flavidus.</title>
        <authorList>
            <person name="Xiao S."/>
        </authorList>
    </citation>
    <scope>NUCLEOTIDE SEQUENCE [LARGE SCALE GENOMIC DNA]</scope>
    <source>
        <strain evidence="6">HTHZ2018</strain>
        <tissue evidence="6">Muscle</tissue>
    </source>
</reference>
<evidence type="ECO:0000259" key="5">
    <source>
        <dbReference type="PROSITE" id="PS50188"/>
    </source>
</evidence>
<dbReference type="InterPro" id="IPR050617">
    <property type="entry name" value="E3_ligase_FN3/SPRY"/>
</dbReference>
<evidence type="ECO:0000256" key="2">
    <source>
        <dbReference type="ARBA" id="ARBA00022771"/>
    </source>
</evidence>
<name>A0A5C6PAG7_9TELE</name>
<dbReference type="Proteomes" id="UP000324091">
    <property type="component" value="Chromosome 12"/>
</dbReference>
<evidence type="ECO:0000313" key="7">
    <source>
        <dbReference type="Proteomes" id="UP000324091"/>
    </source>
</evidence>
<keyword evidence="3" id="KW-0862">Zinc</keyword>
<feature type="region of interest" description="Disordered" evidence="4">
    <location>
        <begin position="85"/>
        <end position="135"/>
    </location>
</feature>
<accession>A0A5C6PAG7</accession>
<dbReference type="InterPro" id="IPR001870">
    <property type="entry name" value="B30.2/SPRY"/>
</dbReference>
<keyword evidence="7" id="KW-1185">Reference proteome</keyword>
<evidence type="ECO:0000256" key="1">
    <source>
        <dbReference type="ARBA" id="ARBA00022723"/>
    </source>
</evidence>
<dbReference type="SMART" id="SM00184">
    <property type="entry name" value="RING"/>
    <property type="match status" value="1"/>
</dbReference>
<feature type="region of interest" description="Disordered" evidence="4">
    <location>
        <begin position="169"/>
        <end position="199"/>
    </location>
</feature>
<dbReference type="PANTHER" id="PTHR24099:SF16">
    <property type="entry name" value="E3 UBIQUITIN-PROTEIN LIGASE MIDLINE-1-LIKE ISOFORM X1"/>
    <property type="match status" value="1"/>
</dbReference>
<evidence type="ECO:0000256" key="3">
    <source>
        <dbReference type="ARBA" id="ARBA00022833"/>
    </source>
</evidence>
<dbReference type="InterPro" id="IPR003879">
    <property type="entry name" value="Butyrophylin_SPRY"/>
</dbReference>
<dbReference type="GO" id="GO:0008270">
    <property type="term" value="F:zinc ion binding"/>
    <property type="evidence" value="ECO:0007669"/>
    <property type="project" value="UniProtKB-KW"/>
</dbReference>
<protein>
    <recommendedName>
        <fullName evidence="5">B30.2/SPRY domain-containing protein</fullName>
    </recommendedName>
</protein>
<dbReference type="AlphaFoldDB" id="A0A5C6PAG7"/>
<dbReference type="PROSITE" id="PS00518">
    <property type="entry name" value="ZF_RING_1"/>
    <property type="match status" value="1"/>
</dbReference>